<name>A0A1V2K777_PSECE</name>
<dbReference type="PANTHER" id="PTHR43656">
    <property type="entry name" value="BINDING OXIDOREDUCTASE, PUTATIVE (AFU_ORTHOLOGUE AFUA_2G08260)-RELATED"/>
    <property type="match status" value="1"/>
</dbReference>
<gene>
    <name evidence="4" type="ORF">BLL36_16160</name>
</gene>
<evidence type="ECO:0000259" key="3">
    <source>
        <dbReference type="Pfam" id="PF00724"/>
    </source>
</evidence>
<organism evidence="4 5">
    <name type="scientific">Pseudomonas cedrina subsp. cedrina</name>
    <dbReference type="NCBI Taxonomy" id="76762"/>
    <lineage>
        <taxon>Bacteria</taxon>
        <taxon>Pseudomonadati</taxon>
        <taxon>Pseudomonadota</taxon>
        <taxon>Gammaproteobacteria</taxon>
        <taxon>Pseudomonadales</taxon>
        <taxon>Pseudomonadaceae</taxon>
        <taxon>Pseudomonas</taxon>
    </lineage>
</organism>
<evidence type="ECO:0000256" key="1">
    <source>
        <dbReference type="ARBA" id="ARBA00022630"/>
    </source>
</evidence>
<sequence>MSPFEALQLPNGQVIANRIAKAAMEENMADANQAPSRQLKQLYKAWADGEPGLLLTGNVMIDRRAMTGPGGVALEDEQHLDSFREWADVARAKGVHFWVQLSHPGRQTMANLGQQALAPSAVALDLGGFSRMFAKPKAMSEDQIQDVIQRFATSARLAEKAGFTGVQIHGAHGYLLSQFLSPLSNQRTDRWGGPLENRARLLLEVIHAVRAVVSPSFCVAVKLNSADFQRGGFDEADARRVVEMLNPLPIDLLELSGGSYEAPAMQGEARDGRTLAREAYFLEFAAQMASIAKMPLMVTGGIRRLPIVQQVLDSGIAMAGIATALTLEPQLLRHWREGRDPNPQLKPIDWKRKPLASLATLAVVRDQMRRLSRGLLPKAKVAPCMALVRDQWFIARRTRQYRAAMTQTSN</sequence>
<evidence type="ECO:0000313" key="5">
    <source>
        <dbReference type="Proteomes" id="UP000189295"/>
    </source>
</evidence>
<evidence type="ECO:0000313" key="4">
    <source>
        <dbReference type="EMBL" id="ONH53215.1"/>
    </source>
</evidence>
<dbReference type="Pfam" id="PF00724">
    <property type="entry name" value="Oxidored_FMN"/>
    <property type="match status" value="1"/>
</dbReference>
<dbReference type="Proteomes" id="UP000189295">
    <property type="component" value="Unassembled WGS sequence"/>
</dbReference>
<reference evidence="4 5" key="1">
    <citation type="submission" date="2016-10" db="EMBL/GenBank/DDBJ databases">
        <title>Pseudomonas lactis sp. nov. and Pseudomonas paralactis sp. nov., isolated from bovine raw milk.</title>
        <authorList>
            <person name="Von Neubeck M."/>
            <person name="Huptas C."/>
            <person name="Glueck C."/>
            <person name="Krewinkel M."/>
            <person name="Stoeckel M."/>
            <person name="Stressler T."/>
            <person name="Fischer L."/>
            <person name="Hinrichs J."/>
            <person name="Scherer S."/>
            <person name="Wenning M."/>
        </authorList>
    </citation>
    <scope>NUCLEOTIDE SEQUENCE [LARGE SCALE GENOMIC DNA]</scope>
    <source>
        <strain evidence="4 5">DSM 17516</strain>
    </source>
</reference>
<evidence type="ECO:0000256" key="2">
    <source>
        <dbReference type="ARBA" id="ARBA00023002"/>
    </source>
</evidence>
<dbReference type="GO" id="GO:0010181">
    <property type="term" value="F:FMN binding"/>
    <property type="evidence" value="ECO:0007669"/>
    <property type="project" value="InterPro"/>
</dbReference>
<dbReference type="RefSeq" id="WP_076952455.1">
    <property type="nucleotide sequence ID" value="NZ_MNPW01000007.1"/>
</dbReference>
<dbReference type="EMBL" id="MNPW01000007">
    <property type="protein sequence ID" value="ONH53215.1"/>
    <property type="molecule type" value="Genomic_DNA"/>
</dbReference>
<comment type="caution">
    <text evidence="4">The sequence shown here is derived from an EMBL/GenBank/DDBJ whole genome shotgun (WGS) entry which is preliminary data.</text>
</comment>
<accession>A0A1V2K777</accession>
<dbReference type="GO" id="GO:0016491">
    <property type="term" value="F:oxidoreductase activity"/>
    <property type="evidence" value="ECO:0007669"/>
    <property type="project" value="UniProtKB-KW"/>
</dbReference>
<keyword evidence="2" id="KW-0560">Oxidoreductase</keyword>
<dbReference type="InterPro" id="IPR013785">
    <property type="entry name" value="Aldolase_TIM"/>
</dbReference>
<dbReference type="InterPro" id="IPR001155">
    <property type="entry name" value="OxRdtase_FMN_N"/>
</dbReference>
<keyword evidence="1" id="KW-0285">Flavoprotein</keyword>
<dbReference type="PANTHER" id="PTHR43656:SF2">
    <property type="entry name" value="BINDING OXIDOREDUCTASE, PUTATIVE (AFU_ORTHOLOGUE AFUA_2G08260)-RELATED"/>
    <property type="match status" value="1"/>
</dbReference>
<proteinExistence type="predicted"/>
<dbReference type="Gene3D" id="3.20.20.70">
    <property type="entry name" value="Aldolase class I"/>
    <property type="match status" value="1"/>
</dbReference>
<dbReference type="InterPro" id="IPR051799">
    <property type="entry name" value="NADH_flavin_oxidoreductase"/>
</dbReference>
<dbReference type="SUPFAM" id="SSF51395">
    <property type="entry name" value="FMN-linked oxidoreductases"/>
    <property type="match status" value="1"/>
</dbReference>
<dbReference type="CDD" id="cd04733">
    <property type="entry name" value="OYE_like_2_FMN"/>
    <property type="match status" value="1"/>
</dbReference>
<dbReference type="OrthoDB" id="8523426at2"/>
<feature type="domain" description="NADH:flavin oxidoreductase/NADH oxidase N-terminal" evidence="3">
    <location>
        <begin position="4"/>
        <end position="340"/>
    </location>
</feature>
<protein>
    <submittedName>
        <fullName evidence="4">2,4-dienoyl-CoA reductase</fullName>
    </submittedName>
</protein>
<dbReference type="AlphaFoldDB" id="A0A1V2K777"/>